<keyword evidence="3" id="KW-1185">Reference proteome</keyword>
<dbReference type="RefSeq" id="WP_186840081.1">
    <property type="nucleotide sequence ID" value="NZ_JACOOZ010000003.1"/>
</dbReference>
<comment type="caution">
    <text evidence="2">The sequence shown here is derived from an EMBL/GenBank/DDBJ whole genome shotgun (WGS) entry which is preliminary data.</text>
</comment>
<gene>
    <name evidence="2" type="ORF">H8S00_04755</name>
</gene>
<feature type="compositionally biased region" description="Low complexity" evidence="1">
    <location>
        <begin position="279"/>
        <end position="290"/>
    </location>
</feature>
<dbReference type="Pfam" id="PF13479">
    <property type="entry name" value="AAA_24"/>
    <property type="match status" value="1"/>
</dbReference>
<name>A0ABR7F109_9FIRM</name>
<dbReference type="EMBL" id="JACOOZ010000003">
    <property type="protein sequence ID" value="MBC5667295.1"/>
    <property type="molecule type" value="Genomic_DNA"/>
</dbReference>
<feature type="region of interest" description="Disordered" evidence="1">
    <location>
        <begin position="277"/>
        <end position="310"/>
    </location>
</feature>
<protein>
    <submittedName>
        <fullName evidence="2">AAA family ATPase</fullName>
    </submittedName>
</protein>
<proteinExistence type="predicted"/>
<evidence type="ECO:0000256" key="1">
    <source>
        <dbReference type="SAM" id="MobiDB-lite"/>
    </source>
</evidence>
<accession>A0ABR7F109</accession>
<evidence type="ECO:0000313" key="2">
    <source>
        <dbReference type="EMBL" id="MBC5667295.1"/>
    </source>
</evidence>
<sequence length="379" mass="42638">MNKPTLQRSATEINKITGFIMGVRKFGKTSLWADMINAKFGNPEKGLLVSCGMEHGTNMIDNIFTTHANTWKDLVEVKDWLIKEKGKEHDVEMVCFDSAEEFFGIAESEVIRLSILENGKKIKSIKAAYGGYTNGEKECAKLVKKFLNDLYNAGIMPWMIGHTKLKTVKDKASLDEEGFQRLGSSLIADYESAVADCFDIIATGLIDREIEEKGEGDSTKRYVKETERRLYFRGNEIVEAGGRLKDLSIPEYIPFDQLNMGQTFIDTIETALKNGRVDSVSTKKPTSKKATPVKEEKVAEPDPIEEDDIDDIDTPVEDTIEETTETSAYPDDLDAVIRKMYKECKDAELKASVKNVIAEYGKLNDVDEDGLKRIYDMMN</sequence>
<organism evidence="2 3">
    <name type="scientific">Eubacterium segne</name>
    <dbReference type="NCBI Taxonomy" id="2763045"/>
    <lineage>
        <taxon>Bacteria</taxon>
        <taxon>Bacillati</taxon>
        <taxon>Bacillota</taxon>
        <taxon>Clostridia</taxon>
        <taxon>Eubacteriales</taxon>
        <taxon>Eubacteriaceae</taxon>
        <taxon>Eubacterium</taxon>
    </lineage>
</organism>
<dbReference type="Proteomes" id="UP000597877">
    <property type="component" value="Unassembled WGS sequence"/>
</dbReference>
<evidence type="ECO:0000313" key="3">
    <source>
        <dbReference type="Proteomes" id="UP000597877"/>
    </source>
</evidence>
<reference evidence="2 3" key="1">
    <citation type="submission" date="2020-08" db="EMBL/GenBank/DDBJ databases">
        <title>Genome public.</title>
        <authorList>
            <person name="Liu C."/>
            <person name="Sun Q."/>
        </authorList>
    </citation>
    <scope>NUCLEOTIDE SEQUENCE [LARGE SCALE GENOMIC DNA]</scope>
    <source>
        <strain evidence="2 3">BX4</strain>
    </source>
</reference>